<feature type="compositionally biased region" description="Basic and acidic residues" evidence="1">
    <location>
        <begin position="31"/>
        <end position="47"/>
    </location>
</feature>
<dbReference type="AlphaFoldDB" id="A0A8A2UB70"/>
<evidence type="ECO:0000313" key="2">
    <source>
        <dbReference type="EMBL" id="QSW86061.1"/>
    </source>
</evidence>
<proteinExistence type="predicted"/>
<dbReference type="GeneID" id="63182939"/>
<dbReference type="RefSeq" id="WP_207271213.1">
    <property type="nucleotide sequence ID" value="NZ_CP071463.1"/>
</dbReference>
<name>A0A8A2UB70_9EURY</name>
<accession>A0A8A2UB70</accession>
<dbReference type="Proteomes" id="UP000663191">
    <property type="component" value="Chromosome"/>
</dbReference>
<keyword evidence="3" id="KW-1185">Reference proteome</keyword>
<evidence type="ECO:0000256" key="1">
    <source>
        <dbReference type="SAM" id="MobiDB-lite"/>
    </source>
</evidence>
<evidence type="ECO:0000313" key="3">
    <source>
        <dbReference type="Proteomes" id="UP000663191"/>
    </source>
</evidence>
<organism evidence="2 3">
    <name type="scientific">Natrinema longum</name>
    <dbReference type="NCBI Taxonomy" id="370324"/>
    <lineage>
        <taxon>Archaea</taxon>
        <taxon>Methanobacteriati</taxon>
        <taxon>Methanobacteriota</taxon>
        <taxon>Stenosarchaea group</taxon>
        <taxon>Halobacteria</taxon>
        <taxon>Halobacteriales</taxon>
        <taxon>Natrialbaceae</taxon>
        <taxon>Natrinema</taxon>
    </lineage>
</organism>
<sequence>MSHRDSLTDVVAGGLALASAAAFAIGQRTTDRRELPADQNVDGRGDTTDEIVLEQDDDEVYRA</sequence>
<protein>
    <submittedName>
        <fullName evidence="2">Uncharacterized protein</fullName>
    </submittedName>
</protein>
<reference evidence="2 3" key="1">
    <citation type="journal article" date="2006" name="Int. J. Syst. Evol. Microbiol.">
        <title>Haloterrigena longa sp. nov. and Haloterrigena limicola sp. nov., extremely halophilic archaea isolated from a salt lake.</title>
        <authorList>
            <person name="Cui H.L."/>
            <person name="Tohty D."/>
            <person name="Zhou P.J."/>
            <person name="Liu S.J."/>
        </authorList>
    </citation>
    <scope>NUCLEOTIDE SEQUENCE [LARGE SCALE GENOMIC DNA]</scope>
    <source>
        <strain evidence="2 3">ABH32</strain>
    </source>
</reference>
<gene>
    <name evidence="2" type="ORF">J0X27_04305</name>
</gene>
<feature type="compositionally biased region" description="Acidic residues" evidence="1">
    <location>
        <begin position="48"/>
        <end position="63"/>
    </location>
</feature>
<feature type="region of interest" description="Disordered" evidence="1">
    <location>
        <begin position="31"/>
        <end position="63"/>
    </location>
</feature>
<dbReference type="EMBL" id="CP071463">
    <property type="protein sequence ID" value="QSW86061.1"/>
    <property type="molecule type" value="Genomic_DNA"/>
</dbReference>
<dbReference type="KEGG" id="hlo:J0X27_04305"/>